<dbReference type="EMBL" id="JACHGT010000023">
    <property type="protein sequence ID" value="MBB6039581.1"/>
    <property type="molecule type" value="Genomic_DNA"/>
</dbReference>
<feature type="region of interest" description="Disordered" evidence="1">
    <location>
        <begin position="95"/>
        <end position="125"/>
    </location>
</feature>
<sequence>MTDPLLPQAPAGEPLDVLVLINALRTGEQIIIHGILADRHLHRDQVLHAITTAGLTPDRVRREWTGWLADRGAGAKRQGVLRAARLLDVTESTATDAWELGRRKPDQPTPPAPQPSTLDTPVREL</sequence>
<organism evidence="2 3">
    <name type="scientific">Phytomonospora endophytica</name>
    <dbReference type="NCBI Taxonomy" id="714109"/>
    <lineage>
        <taxon>Bacteria</taxon>
        <taxon>Bacillati</taxon>
        <taxon>Actinomycetota</taxon>
        <taxon>Actinomycetes</taxon>
        <taxon>Micromonosporales</taxon>
        <taxon>Micromonosporaceae</taxon>
        <taxon>Phytomonospora</taxon>
    </lineage>
</organism>
<keyword evidence="3" id="KW-1185">Reference proteome</keyword>
<protein>
    <submittedName>
        <fullName evidence="2">Uncharacterized protein</fullName>
    </submittedName>
</protein>
<dbReference type="RefSeq" id="WP_184792667.1">
    <property type="nucleotide sequence ID" value="NZ_BONT01000089.1"/>
</dbReference>
<reference evidence="2 3" key="1">
    <citation type="submission" date="2020-08" db="EMBL/GenBank/DDBJ databases">
        <title>Genomic Encyclopedia of Type Strains, Phase IV (KMG-IV): sequencing the most valuable type-strain genomes for metagenomic binning, comparative biology and taxonomic classification.</title>
        <authorList>
            <person name="Goeker M."/>
        </authorList>
    </citation>
    <scope>NUCLEOTIDE SEQUENCE [LARGE SCALE GENOMIC DNA]</scope>
    <source>
        <strain evidence="2 3">YIM 65646</strain>
    </source>
</reference>
<name>A0A841FQL3_9ACTN</name>
<evidence type="ECO:0000256" key="1">
    <source>
        <dbReference type="SAM" id="MobiDB-lite"/>
    </source>
</evidence>
<evidence type="ECO:0000313" key="2">
    <source>
        <dbReference type="EMBL" id="MBB6039581.1"/>
    </source>
</evidence>
<dbReference type="Proteomes" id="UP000548476">
    <property type="component" value="Unassembled WGS sequence"/>
</dbReference>
<accession>A0A841FQL3</accession>
<comment type="caution">
    <text evidence="2">The sequence shown here is derived from an EMBL/GenBank/DDBJ whole genome shotgun (WGS) entry which is preliminary data.</text>
</comment>
<dbReference type="AlphaFoldDB" id="A0A841FQL3"/>
<gene>
    <name evidence="2" type="ORF">HNR73_007478</name>
</gene>
<proteinExistence type="predicted"/>
<evidence type="ECO:0000313" key="3">
    <source>
        <dbReference type="Proteomes" id="UP000548476"/>
    </source>
</evidence>